<keyword evidence="3" id="KW-1185">Reference proteome</keyword>
<accession>A0ABR4MXT2</accession>
<keyword evidence="2" id="KW-0560">Oxidoreductase</keyword>
<organism evidence="2 3">
    <name type="scientific">Polyrhizophydium stewartii</name>
    <dbReference type="NCBI Taxonomy" id="2732419"/>
    <lineage>
        <taxon>Eukaryota</taxon>
        <taxon>Fungi</taxon>
        <taxon>Fungi incertae sedis</taxon>
        <taxon>Chytridiomycota</taxon>
        <taxon>Chytridiomycota incertae sedis</taxon>
        <taxon>Chytridiomycetes</taxon>
        <taxon>Rhizophydiales</taxon>
        <taxon>Rhizophydiales incertae sedis</taxon>
        <taxon>Polyrhizophydium</taxon>
    </lineage>
</organism>
<evidence type="ECO:0000256" key="1">
    <source>
        <dbReference type="SAM" id="Phobius"/>
    </source>
</evidence>
<reference evidence="2 3" key="1">
    <citation type="submission" date="2023-09" db="EMBL/GenBank/DDBJ databases">
        <title>Pangenome analysis of Batrachochytrium dendrobatidis and related Chytrids.</title>
        <authorList>
            <person name="Yacoub M.N."/>
            <person name="Stajich J.E."/>
            <person name="James T.Y."/>
        </authorList>
    </citation>
    <scope>NUCLEOTIDE SEQUENCE [LARGE SCALE GENOMIC DNA]</scope>
    <source>
        <strain evidence="2 3">JEL0888</strain>
    </source>
</reference>
<dbReference type="EMBL" id="JADGIZ020000077">
    <property type="protein sequence ID" value="KAL2912090.1"/>
    <property type="molecule type" value="Genomic_DNA"/>
</dbReference>
<dbReference type="InterPro" id="IPR002347">
    <property type="entry name" value="SDR_fam"/>
</dbReference>
<gene>
    <name evidence="2" type="primary">ERG27</name>
    <name evidence="2" type="ORF">HK105_208443</name>
</gene>
<evidence type="ECO:0000313" key="2">
    <source>
        <dbReference type="EMBL" id="KAL2912090.1"/>
    </source>
</evidence>
<protein>
    <submittedName>
        <fullName evidence="2">3-keto-steroid reductase</fullName>
        <ecNumber evidence="2">1.1.1.270</ecNumber>
    </submittedName>
</protein>
<dbReference type="SUPFAM" id="SSF51735">
    <property type="entry name" value="NAD(P)-binding Rossmann-fold domains"/>
    <property type="match status" value="1"/>
</dbReference>
<dbReference type="PANTHER" id="PTHR44442:SF1">
    <property type="entry name" value="3-KETO-STEROID REDUCTASE_17-BETA-HYDROXYSTEROID DEHYDROGENASE 7"/>
    <property type="match status" value="1"/>
</dbReference>
<keyword evidence="1" id="KW-0812">Transmembrane</keyword>
<dbReference type="Proteomes" id="UP001527925">
    <property type="component" value="Unassembled WGS sequence"/>
</dbReference>
<dbReference type="Pfam" id="PF00106">
    <property type="entry name" value="adh_short"/>
    <property type="match status" value="1"/>
</dbReference>
<dbReference type="InterPro" id="IPR052834">
    <property type="entry name" value="3KSR/17beta-HSD"/>
</dbReference>
<dbReference type="PANTHER" id="PTHR44442">
    <property type="entry name" value="3-KETO-STEROID REDUCTASE"/>
    <property type="match status" value="1"/>
</dbReference>
<dbReference type="InterPro" id="IPR036291">
    <property type="entry name" value="NAD(P)-bd_dom_sf"/>
</dbReference>
<dbReference type="Gene3D" id="3.40.50.720">
    <property type="entry name" value="NAD(P)-binding Rossmann-like Domain"/>
    <property type="match status" value="1"/>
</dbReference>
<dbReference type="GO" id="GO:0000253">
    <property type="term" value="F:3-beta-hydroxysteroid 3-dehydrogenase (NADP+) activity"/>
    <property type="evidence" value="ECO:0007669"/>
    <property type="project" value="UniProtKB-EC"/>
</dbReference>
<proteinExistence type="predicted"/>
<comment type="caution">
    <text evidence="2">The sequence shown here is derived from an EMBL/GenBank/DDBJ whole genome shotgun (WGS) entry which is preliminary data.</text>
</comment>
<name>A0ABR4MXT2_9FUNG</name>
<sequence>MLSATAPLTSADSAFRRSAAGSADAKVILVTGANRKAGVGLGIVERLIEQSEKASEPITVVMACRSKSKAEEARERLLGRYFPGANRAFGERALQLLLVDLANTRSVFAAAAEFKRRFQRLDSLVLNAGVIPISHVSYANGFKDVFTRPVTLALTGGDAIVQRVGSLTAEGLGESFASNVFGHYLLVRELEDLLSVAGDSRVIWTTSTSANSEFGFDDIQSLKSNHSYERCKRQCELIALEMHNELSKRGIYSFLSSPGILSSGILQDMFPALLLLVVMMIFRICGASGVNITGRNASTSAVYLSTVKNPNALDGTKIYHSEINFFGKRYVRQLSIDHGDPAKRREMLLQLEALRRKFRDLAVSDGIID</sequence>
<evidence type="ECO:0000313" key="3">
    <source>
        <dbReference type="Proteomes" id="UP001527925"/>
    </source>
</evidence>
<dbReference type="EC" id="1.1.1.270" evidence="2"/>
<keyword evidence="1" id="KW-1133">Transmembrane helix</keyword>
<feature type="transmembrane region" description="Helical" evidence="1">
    <location>
        <begin position="269"/>
        <end position="290"/>
    </location>
</feature>
<keyword evidence="1" id="KW-0472">Membrane</keyword>